<keyword evidence="6" id="KW-1185">Reference proteome</keyword>
<dbReference type="InterPro" id="IPR002213">
    <property type="entry name" value="UDP_glucos_trans"/>
</dbReference>
<dbReference type="AlphaFoldDB" id="A0A8T2RY75"/>
<organism evidence="5 6">
    <name type="scientific">Ceratopteris richardii</name>
    <name type="common">Triangle waterfern</name>
    <dbReference type="NCBI Taxonomy" id="49495"/>
    <lineage>
        <taxon>Eukaryota</taxon>
        <taxon>Viridiplantae</taxon>
        <taxon>Streptophyta</taxon>
        <taxon>Embryophyta</taxon>
        <taxon>Tracheophyta</taxon>
        <taxon>Polypodiopsida</taxon>
        <taxon>Polypodiidae</taxon>
        <taxon>Polypodiales</taxon>
        <taxon>Pteridineae</taxon>
        <taxon>Pteridaceae</taxon>
        <taxon>Parkerioideae</taxon>
        <taxon>Ceratopteris</taxon>
    </lineage>
</organism>
<evidence type="ECO:0000256" key="1">
    <source>
        <dbReference type="ARBA" id="ARBA00009995"/>
    </source>
</evidence>
<sequence>MGKVTDRNLDENCKTVMMKPHVVAVPCAFFGHITPFMDLCHLMDRNGICVTLITTPRFRNSVKIEEGADIRIGLVDDGLPADYSVCVNDIPNYLYHLELMRWPIQEYLIALRSDVSTLPYTCIVSDSHLGWTQDIANDLGIPRVCFLTSSTIEFSAIFHQPLLVSQGVLPLKARAKDIDPSKDVVTGIPGLPPVHRSEMLTFQQVEDSSDFEFQYFSRNCGRAAESERLLTASFYDLEIPMVKALSSNITVKPIGPMVLLAELGKNLTDECGKKDKEPEEWERWLDKQKDESVIYIAFGSVANLTENEVKAIAGGLELTKSKFIWAFRKGLVGGVEDPFPEGFKERAKQEGRGLVVPWLSQRRLLNHASIAAFFTHSGWGSSMETIHAGLPVLSWPLYGDQCLNCKLITEIWRAGVRVGSELLYDRRLLLSPEHVASSITTLFSSLEYKQNMKKLQELSFQACQPNGSSYQNFFEFVNDMHAYADGRKVYRKP</sequence>
<dbReference type="CDD" id="cd03784">
    <property type="entry name" value="GT1_Gtf-like"/>
    <property type="match status" value="1"/>
</dbReference>
<dbReference type="PANTHER" id="PTHR11926:SF774">
    <property type="entry name" value="UDP-GLYCOSYLTRANSFERASE 85A1-RELATED"/>
    <property type="match status" value="1"/>
</dbReference>
<dbReference type="InterPro" id="IPR035595">
    <property type="entry name" value="UDP_glycos_trans_CS"/>
</dbReference>
<evidence type="ECO:0000256" key="3">
    <source>
        <dbReference type="RuleBase" id="RU003718"/>
    </source>
</evidence>
<dbReference type="FunFam" id="3.40.50.2000:FF:000056">
    <property type="entry name" value="Glycosyltransferase"/>
    <property type="match status" value="1"/>
</dbReference>
<dbReference type="OMA" id="DENCKTV"/>
<reference evidence="5 6" key="1">
    <citation type="submission" date="2021-08" db="EMBL/GenBank/DDBJ databases">
        <title>WGS assembly of Ceratopteris richardii.</title>
        <authorList>
            <person name="Marchant D.B."/>
            <person name="Chen G."/>
            <person name="Jenkins J."/>
            <person name="Shu S."/>
            <person name="Leebens-Mack J."/>
            <person name="Grimwood J."/>
            <person name="Schmutz J."/>
            <person name="Soltis P."/>
            <person name="Soltis D."/>
            <person name="Chen Z.-H."/>
        </authorList>
    </citation>
    <scope>NUCLEOTIDE SEQUENCE [LARGE SCALE GENOMIC DNA]</scope>
    <source>
        <strain evidence="5">Whitten #5841</strain>
        <tissue evidence="5">Leaf</tissue>
    </source>
</reference>
<dbReference type="Pfam" id="PF00201">
    <property type="entry name" value="UDPGT"/>
    <property type="match status" value="1"/>
</dbReference>
<dbReference type="SUPFAM" id="SSF53756">
    <property type="entry name" value="UDP-Glycosyltransferase/glycogen phosphorylase"/>
    <property type="match status" value="1"/>
</dbReference>
<evidence type="ECO:0000313" key="5">
    <source>
        <dbReference type="EMBL" id="KAH7301466.1"/>
    </source>
</evidence>
<proteinExistence type="inferred from homology"/>
<dbReference type="PROSITE" id="PS00375">
    <property type="entry name" value="UDPGT"/>
    <property type="match status" value="1"/>
</dbReference>
<dbReference type="Proteomes" id="UP000825935">
    <property type="component" value="Chromosome 23"/>
</dbReference>
<name>A0A8T2RY75_CERRI</name>
<dbReference type="EC" id="2.4.1.-" evidence="4"/>
<keyword evidence="2 3" id="KW-0808">Transferase</keyword>
<dbReference type="EMBL" id="CM035428">
    <property type="protein sequence ID" value="KAH7301466.1"/>
    <property type="molecule type" value="Genomic_DNA"/>
</dbReference>
<comment type="caution">
    <text evidence="5">The sequence shown here is derived from an EMBL/GenBank/DDBJ whole genome shotgun (WGS) entry which is preliminary data.</text>
</comment>
<dbReference type="PANTHER" id="PTHR11926">
    <property type="entry name" value="GLUCOSYL/GLUCURONOSYL TRANSFERASES"/>
    <property type="match status" value="1"/>
</dbReference>
<gene>
    <name evidence="5" type="ORF">KP509_23G028100</name>
</gene>
<accession>A0A8T2RY75</accession>
<dbReference type="GO" id="GO:0008194">
    <property type="term" value="F:UDP-glycosyltransferase activity"/>
    <property type="evidence" value="ECO:0007669"/>
    <property type="project" value="InterPro"/>
</dbReference>
<protein>
    <recommendedName>
        <fullName evidence="4">Glycosyltransferase</fullName>
        <ecNumber evidence="4">2.4.1.-</ecNumber>
    </recommendedName>
</protein>
<comment type="similarity">
    <text evidence="1 3">Belongs to the UDP-glycosyltransferase family.</text>
</comment>
<dbReference type="OrthoDB" id="5835829at2759"/>
<dbReference type="Gene3D" id="3.40.50.2000">
    <property type="entry name" value="Glycogen Phosphorylase B"/>
    <property type="match status" value="2"/>
</dbReference>
<keyword evidence="3" id="KW-0328">Glycosyltransferase</keyword>
<evidence type="ECO:0000256" key="4">
    <source>
        <dbReference type="RuleBase" id="RU362057"/>
    </source>
</evidence>
<evidence type="ECO:0000256" key="2">
    <source>
        <dbReference type="ARBA" id="ARBA00022679"/>
    </source>
</evidence>
<evidence type="ECO:0000313" key="6">
    <source>
        <dbReference type="Proteomes" id="UP000825935"/>
    </source>
</evidence>